<feature type="transmembrane region" description="Helical" evidence="5">
    <location>
        <begin position="692"/>
        <end position="716"/>
    </location>
</feature>
<feature type="region of interest" description="Disordered" evidence="4">
    <location>
        <begin position="882"/>
        <end position="944"/>
    </location>
</feature>
<dbReference type="SMART" id="SM00320">
    <property type="entry name" value="WD40"/>
    <property type="match status" value="3"/>
</dbReference>
<keyword evidence="5" id="KW-1133">Transmembrane helix</keyword>
<proteinExistence type="predicted"/>
<dbReference type="SMART" id="SM00698">
    <property type="entry name" value="MORN"/>
    <property type="match status" value="2"/>
</dbReference>
<sequence>MTLRARSRRLAAPPEPSFAPVSVDPHGTLSLANTVFSNCTAQTGASAVFVSAEAHLRTAMLSLELPCLAGVPPAIHADRGADLSIRALSVSQPDNCRRAPAELAASAVSGAAATLGAGVSLVGGEQPGAGEAPASLCSAGTCATDAACTADYEAMADALMVTARCSCEPPNLPSPEAASAELAPYEGGCLTPREGVTVSVPQAVAENVVIELSKTSRPETANRTIVLHMGGSSSAEARWTVDEGALPPWLSVWPTSGVLPAGVDKAALFTVSASSAHVAEQSEPYTAAINLTVSSQRTKLFRVPVLVIVAVTTSAKHSMWGEARPTEEGSFECERADAPPPVELEVGEEREVVFTACDSEGLRVAHSLPSLRSEAVAAAGPNAFHVELHDREGLRAARPAEMLYAYVSLGRYKATVASPLVGDLDLLLYVDGALVDSRHVVARCPPYLVPLPDRSCGCDTNLEPVGGLAESQGCRPCYMGYHKGAPGNGSCQPDTWPIIVSSVGGALGLVMILVLVIFARRIYQRHLLAMAAAEREGAEKRRRIQEAVKGVTSLKFPLSVMPLSKLREQGRLMPYEEARDAGVLRCCDTMEAAVSFAADHPLVFVSHQWLSASHPDPHSQHYPIILEAAEALCAEHGLDPSKLHLWLDYHSSERAGPHPSYWRAPCSPSATLTALPALPAAAVPQANEATKWLAIGSIALYAACSHFFVVAAPHALHVDSSPPRRVDAETYLRRGWCRLEQWAFIAINGTQQMYVYETSLARIAERRRWIEESVNVFQGDFTLESDKAHLVDVVLGLYGLAVVAAIELRYRSVRATSVSSSGGEARVTAVGSRATRTSQEVSSRQLTELITERRDFIFPPEHFGDLVDRLEEELENAALERFGSEAGVRTPSPVRASGDGPRRASHCAASQATRYAASPPRRVSFVDPPPPTGGRRSCGAAPPPVQVPPPPRRFSLGFAGLAGLPPLQGMSGKPQERRSSGTARQLAPMAPWKAGEKEGRGVYRFADGDVYDGEWKAGKYEGRGVYWGAASTVQINGVTAVTPTNDGRRLLTGGADGKVRVWAVSKAQQVMVASMQEHKGPIFSIAIRANDSECVSASADGSCIVWALAGLTPYTRGVAYCVGNAHSSAVAAIKISPDEQTVVSVGREGGINIWRVPEGMGAA</sequence>
<feature type="region of interest" description="Disordered" evidence="4">
    <location>
        <begin position="968"/>
        <end position="993"/>
    </location>
</feature>
<dbReference type="HOGENOM" id="CLU_275019_0_0_1"/>
<evidence type="ECO:0000313" key="6">
    <source>
        <dbReference type="EnsemblProtists" id="EOD27083"/>
    </source>
</evidence>
<dbReference type="PANTHER" id="PTHR19848">
    <property type="entry name" value="WD40 REPEAT PROTEIN"/>
    <property type="match status" value="1"/>
</dbReference>
<evidence type="ECO:0000256" key="2">
    <source>
        <dbReference type="ARBA" id="ARBA00022737"/>
    </source>
</evidence>
<dbReference type="PROSITE" id="PS50294">
    <property type="entry name" value="WD_REPEATS_REGION"/>
    <property type="match status" value="1"/>
</dbReference>
<dbReference type="InterPro" id="IPR036322">
    <property type="entry name" value="WD40_repeat_dom_sf"/>
</dbReference>
<name>A0A0D3JU98_EMIH1</name>
<dbReference type="EnsemblProtists" id="EOD27083">
    <property type="protein sequence ID" value="EOD27083"/>
    <property type="gene ID" value="EMIHUDRAFT_450141"/>
</dbReference>
<dbReference type="Pfam" id="PF02493">
    <property type="entry name" value="MORN"/>
    <property type="match status" value="2"/>
</dbReference>
<dbReference type="Gene3D" id="2.20.110.10">
    <property type="entry name" value="Histone H3 K4-specific methyltransferase SET7/9 N-terminal domain"/>
    <property type="match status" value="1"/>
</dbReference>
<dbReference type="GeneID" id="17272629"/>
<dbReference type="PROSITE" id="PS50082">
    <property type="entry name" value="WD_REPEATS_2"/>
    <property type="match status" value="3"/>
</dbReference>
<accession>A0A0D3JU98</accession>
<dbReference type="PaxDb" id="2903-EOD27083"/>
<feature type="repeat" description="WD" evidence="3">
    <location>
        <begin position="1075"/>
        <end position="1106"/>
    </location>
</feature>
<feature type="repeat" description="WD" evidence="3">
    <location>
        <begin position="1123"/>
        <end position="1163"/>
    </location>
</feature>
<evidence type="ECO:0000313" key="7">
    <source>
        <dbReference type="Proteomes" id="UP000013827"/>
    </source>
</evidence>
<keyword evidence="1 3" id="KW-0853">WD repeat</keyword>
<evidence type="ECO:0000256" key="3">
    <source>
        <dbReference type="PROSITE-ProRule" id="PRU00221"/>
    </source>
</evidence>
<evidence type="ECO:0000256" key="4">
    <source>
        <dbReference type="SAM" id="MobiDB-lite"/>
    </source>
</evidence>
<dbReference type="eggNOG" id="KOG0266">
    <property type="taxonomic scope" value="Eukaryota"/>
</dbReference>
<dbReference type="InterPro" id="IPR015943">
    <property type="entry name" value="WD40/YVTN_repeat-like_dom_sf"/>
</dbReference>
<dbReference type="SUPFAM" id="SSF50978">
    <property type="entry name" value="WD40 repeat-like"/>
    <property type="match status" value="1"/>
</dbReference>
<evidence type="ECO:0000256" key="1">
    <source>
        <dbReference type="ARBA" id="ARBA00022574"/>
    </source>
</evidence>
<organism evidence="6 7">
    <name type="scientific">Emiliania huxleyi (strain CCMP1516)</name>
    <dbReference type="NCBI Taxonomy" id="280463"/>
    <lineage>
        <taxon>Eukaryota</taxon>
        <taxon>Haptista</taxon>
        <taxon>Haptophyta</taxon>
        <taxon>Prymnesiophyceae</taxon>
        <taxon>Isochrysidales</taxon>
        <taxon>Noelaerhabdaceae</taxon>
        <taxon>Emiliania</taxon>
    </lineage>
</organism>
<dbReference type="AlphaFoldDB" id="A0A0D3JU98"/>
<keyword evidence="7" id="KW-1185">Reference proteome</keyword>
<evidence type="ECO:0000256" key="5">
    <source>
        <dbReference type="SAM" id="Phobius"/>
    </source>
</evidence>
<keyword evidence="5" id="KW-0472">Membrane</keyword>
<protein>
    <submittedName>
        <fullName evidence="6">Uncharacterized protein</fullName>
    </submittedName>
</protein>
<keyword evidence="2" id="KW-0677">Repeat</keyword>
<dbReference type="Pfam" id="PF00400">
    <property type="entry name" value="WD40"/>
    <property type="match status" value="3"/>
</dbReference>
<feature type="repeat" description="WD" evidence="3">
    <location>
        <begin position="1038"/>
        <end position="1072"/>
    </location>
</feature>
<reference evidence="6" key="2">
    <citation type="submission" date="2024-10" db="UniProtKB">
        <authorList>
            <consortium name="EnsemblProtists"/>
        </authorList>
    </citation>
    <scope>IDENTIFICATION</scope>
</reference>
<dbReference type="InterPro" id="IPR001680">
    <property type="entry name" value="WD40_rpt"/>
</dbReference>
<dbReference type="RefSeq" id="XP_005779512.1">
    <property type="nucleotide sequence ID" value="XM_005779455.1"/>
</dbReference>
<dbReference type="SUPFAM" id="SSF82185">
    <property type="entry name" value="Histone H3 K4-specific methyltransferase SET7/9 N-terminal domain"/>
    <property type="match status" value="1"/>
</dbReference>
<dbReference type="Gene3D" id="2.130.10.10">
    <property type="entry name" value="YVTN repeat-like/Quinoprotein amine dehydrogenase"/>
    <property type="match status" value="1"/>
</dbReference>
<reference evidence="7" key="1">
    <citation type="journal article" date="2013" name="Nature">
        <title>Pan genome of the phytoplankton Emiliania underpins its global distribution.</title>
        <authorList>
            <person name="Read B.A."/>
            <person name="Kegel J."/>
            <person name="Klute M.J."/>
            <person name="Kuo A."/>
            <person name="Lefebvre S.C."/>
            <person name="Maumus F."/>
            <person name="Mayer C."/>
            <person name="Miller J."/>
            <person name="Monier A."/>
            <person name="Salamov A."/>
            <person name="Young J."/>
            <person name="Aguilar M."/>
            <person name="Claverie J.M."/>
            <person name="Frickenhaus S."/>
            <person name="Gonzalez K."/>
            <person name="Herman E.K."/>
            <person name="Lin Y.C."/>
            <person name="Napier J."/>
            <person name="Ogata H."/>
            <person name="Sarno A.F."/>
            <person name="Shmutz J."/>
            <person name="Schroeder D."/>
            <person name="de Vargas C."/>
            <person name="Verret F."/>
            <person name="von Dassow P."/>
            <person name="Valentin K."/>
            <person name="Van de Peer Y."/>
            <person name="Wheeler G."/>
            <person name="Dacks J.B."/>
            <person name="Delwiche C.F."/>
            <person name="Dyhrman S.T."/>
            <person name="Glockner G."/>
            <person name="John U."/>
            <person name="Richards T."/>
            <person name="Worden A.Z."/>
            <person name="Zhang X."/>
            <person name="Grigoriev I.V."/>
            <person name="Allen A.E."/>
            <person name="Bidle K."/>
            <person name="Borodovsky M."/>
            <person name="Bowler C."/>
            <person name="Brownlee C."/>
            <person name="Cock J.M."/>
            <person name="Elias M."/>
            <person name="Gladyshev V.N."/>
            <person name="Groth M."/>
            <person name="Guda C."/>
            <person name="Hadaegh A."/>
            <person name="Iglesias-Rodriguez M.D."/>
            <person name="Jenkins J."/>
            <person name="Jones B.M."/>
            <person name="Lawson T."/>
            <person name="Leese F."/>
            <person name="Lindquist E."/>
            <person name="Lobanov A."/>
            <person name="Lomsadze A."/>
            <person name="Malik S.B."/>
            <person name="Marsh M.E."/>
            <person name="Mackinder L."/>
            <person name="Mock T."/>
            <person name="Mueller-Roeber B."/>
            <person name="Pagarete A."/>
            <person name="Parker M."/>
            <person name="Probert I."/>
            <person name="Quesneville H."/>
            <person name="Raines C."/>
            <person name="Rensing S.A."/>
            <person name="Riano-Pachon D.M."/>
            <person name="Richier S."/>
            <person name="Rokitta S."/>
            <person name="Shiraiwa Y."/>
            <person name="Soanes D.M."/>
            <person name="van der Giezen M."/>
            <person name="Wahlund T.M."/>
            <person name="Williams B."/>
            <person name="Wilson W."/>
            <person name="Wolfe G."/>
            <person name="Wurch L.L."/>
        </authorList>
    </citation>
    <scope>NUCLEOTIDE SEQUENCE</scope>
</reference>
<dbReference type="STRING" id="2903.R1CVM8"/>
<dbReference type="Proteomes" id="UP000013827">
    <property type="component" value="Unassembled WGS sequence"/>
</dbReference>
<dbReference type="InterPro" id="IPR003409">
    <property type="entry name" value="MORN"/>
</dbReference>
<feature type="transmembrane region" description="Helical" evidence="5">
    <location>
        <begin position="496"/>
        <end position="518"/>
    </location>
</feature>
<dbReference type="KEGG" id="ehx:EMIHUDRAFT_450141"/>
<dbReference type="PANTHER" id="PTHR19848:SF8">
    <property type="entry name" value="F-BOX AND WD REPEAT DOMAIN CONTAINING 7"/>
    <property type="match status" value="1"/>
</dbReference>
<keyword evidence="5" id="KW-0812">Transmembrane</keyword>